<comment type="caution">
    <text evidence="2">The sequence shown here is derived from an EMBL/GenBank/DDBJ whole genome shotgun (WGS) entry which is preliminary data.</text>
</comment>
<organism evidence="2 3">
    <name type="scientific">Purpureocillium lilacinum</name>
    <name type="common">Paecilomyces lilacinus</name>
    <dbReference type="NCBI Taxonomy" id="33203"/>
    <lineage>
        <taxon>Eukaryota</taxon>
        <taxon>Fungi</taxon>
        <taxon>Dikarya</taxon>
        <taxon>Ascomycota</taxon>
        <taxon>Pezizomycotina</taxon>
        <taxon>Sordariomycetes</taxon>
        <taxon>Hypocreomycetidae</taxon>
        <taxon>Hypocreales</taxon>
        <taxon>Ophiocordycipitaceae</taxon>
        <taxon>Purpureocillium</taxon>
    </lineage>
</organism>
<feature type="region of interest" description="Disordered" evidence="1">
    <location>
        <begin position="1"/>
        <end position="31"/>
    </location>
</feature>
<gene>
    <name evidence="2" type="ORF">PCL_06749</name>
</gene>
<accession>A0A2U3DU46</accession>
<dbReference type="EMBL" id="LCWV01000030">
    <property type="protein sequence ID" value="PWI65778.1"/>
    <property type="molecule type" value="Genomic_DNA"/>
</dbReference>
<dbReference type="AlphaFoldDB" id="A0A2U3DU46"/>
<evidence type="ECO:0000256" key="1">
    <source>
        <dbReference type="SAM" id="MobiDB-lite"/>
    </source>
</evidence>
<reference evidence="2 3" key="1">
    <citation type="journal article" date="2016" name="Front. Microbiol.">
        <title>Genome and transcriptome sequences reveal the specific parasitism of the nematophagous Purpureocillium lilacinum 36-1.</title>
        <authorList>
            <person name="Xie J."/>
            <person name="Li S."/>
            <person name="Mo C."/>
            <person name="Xiao X."/>
            <person name="Peng D."/>
            <person name="Wang G."/>
            <person name="Xiao Y."/>
        </authorList>
    </citation>
    <scope>NUCLEOTIDE SEQUENCE [LARGE SCALE GENOMIC DNA]</scope>
    <source>
        <strain evidence="2 3">36-1</strain>
    </source>
</reference>
<dbReference type="Proteomes" id="UP000245956">
    <property type="component" value="Unassembled WGS sequence"/>
</dbReference>
<protein>
    <submittedName>
        <fullName evidence="2">Uncharacterized protein</fullName>
    </submittedName>
</protein>
<evidence type="ECO:0000313" key="3">
    <source>
        <dbReference type="Proteomes" id="UP000245956"/>
    </source>
</evidence>
<evidence type="ECO:0000313" key="2">
    <source>
        <dbReference type="EMBL" id="PWI65778.1"/>
    </source>
</evidence>
<proteinExistence type="predicted"/>
<sequence>MRSSQWLVEGSGSIMPSGKSSAGSKLHSGASAMSSKLPFDESCLASTPGYRSGGRAVSRLLRSIVDIDDHHTWFSRPPELLQARSRLGSGADCLTSNTSNAPSGRTFRAGAFHTSVPSAMMKLQAKAESGCLVVFGGAASSHLQQNARLVSQILELGAQAQDRKRNADCHQQSARECQND</sequence>
<name>A0A2U3DU46_PURLI</name>